<keyword evidence="11 13" id="KW-0234">DNA repair</keyword>
<keyword evidence="12 13" id="KW-0539">Nucleus</keyword>
<feature type="compositionally biased region" description="Basic and acidic residues" evidence="14">
    <location>
        <begin position="151"/>
        <end position="161"/>
    </location>
</feature>
<evidence type="ECO:0000313" key="16">
    <source>
        <dbReference type="Proteomes" id="UP001163046"/>
    </source>
</evidence>
<dbReference type="GO" id="GO:0017108">
    <property type="term" value="F:5'-flap endonuclease activity"/>
    <property type="evidence" value="ECO:0007669"/>
    <property type="project" value="TreeGrafter"/>
</dbReference>
<dbReference type="GO" id="GO:0005634">
    <property type="term" value="C:nucleus"/>
    <property type="evidence" value="ECO:0007669"/>
    <property type="project" value="UniProtKB-SubCell"/>
</dbReference>
<dbReference type="PANTHER" id="PTHR11081">
    <property type="entry name" value="FLAP ENDONUCLEASE FAMILY MEMBER"/>
    <property type="match status" value="1"/>
</dbReference>
<comment type="function">
    <text evidence="13">5'-&gt;3' double-stranded DNA exonuclease which may also possess a cryptic 3'-&gt;5' double-stranded DNA exonuclease activity. Functions in DNA mismatch repair.</text>
</comment>
<comment type="caution">
    <text evidence="15">The sequence shown here is derived from an EMBL/GenBank/DDBJ whole genome shotgun (WGS) entry which is preliminary data.</text>
</comment>
<sequence>MDAYGHGLAVDLADLSKLTKLKLHEFTQERFRHMCILSGCDYLPSIKGIGLQTAIKLLRKSSSVKKLIRSLRLEAKMYVPEDYEEGFKQAEETFLHQLVFDPVSMKLVPLNELPDGLQPGDLEFAGPSMMKDKALGIALGNINPSRIIDLESGQKSDDDSQSHALTPVSTSSFGHSVMSKRGKTEYDVQKNLSGLMLNSQPSAKTRQPFIPPGQKRQTEEESLDNDSLVDMYTALKARPRSLTSHAPPHFQRKATGVVPGHGRSKFKNPFKIRGQEVESKTKVEISRYFNFTARPESSECSSDAKEENLADDTPLESEEDEDTTTSTSEPGHLLTVLKDNMEQHLSDSELDGNSIDDEDVEQNKENELMRTWEDSDESPIAKVNKFEHSKRKREEEAISHESGVSSQQLACSPKKLQKQNVLTSQSLNVSDTTAKSGDPSLLERFGYSRSLKTTKLDDHKSESLREKAKATDPIAVRPIEVIDIDSGYLSDEEMSTDGDTPTPTQSGVARLTPLSSGGNFPRMQGSAAGTKTTKKQIQLNSKAGTRTTGLGRCRSMGITKKKSKSNSSKASQNSAGTSSTLFSYFEFDRRKKPRLGSDE</sequence>
<proteinExistence type="inferred from homology"/>
<dbReference type="AlphaFoldDB" id="A0A9X0D6X7"/>
<dbReference type="GO" id="GO:0046872">
    <property type="term" value="F:metal ion binding"/>
    <property type="evidence" value="ECO:0007669"/>
    <property type="project" value="UniProtKB-UniRule"/>
</dbReference>
<keyword evidence="9 13" id="KW-0460">Magnesium</keyword>
<dbReference type="InterPro" id="IPR008918">
    <property type="entry name" value="HhH2"/>
</dbReference>
<dbReference type="PANTHER" id="PTHR11081:SF8">
    <property type="entry name" value="EXONUCLEASE 1"/>
    <property type="match status" value="1"/>
</dbReference>
<feature type="compositionally biased region" description="Acidic residues" evidence="14">
    <location>
        <begin position="309"/>
        <end position="323"/>
    </location>
</feature>
<dbReference type="Proteomes" id="UP001163046">
    <property type="component" value="Unassembled WGS sequence"/>
</dbReference>
<dbReference type="GO" id="GO:0006298">
    <property type="term" value="P:mismatch repair"/>
    <property type="evidence" value="ECO:0007669"/>
    <property type="project" value="TreeGrafter"/>
</dbReference>
<feature type="compositionally biased region" description="Basic and acidic residues" evidence="14">
    <location>
        <begin position="384"/>
        <end position="399"/>
    </location>
</feature>
<dbReference type="GO" id="GO:0035312">
    <property type="term" value="F:5'-3' DNA exonuclease activity"/>
    <property type="evidence" value="ECO:0007669"/>
    <property type="project" value="UniProtKB-UniRule"/>
</dbReference>
<dbReference type="GO" id="GO:0006310">
    <property type="term" value="P:DNA recombination"/>
    <property type="evidence" value="ECO:0007669"/>
    <property type="project" value="TreeGrafter"/>
</dbReference>
<evidence type="ECO:0000256" key="6">
    <source>
        <dbReference type="ARBA" id="ARBA00022763"/>
    </source>
</evidence>
<feature type="compositionally biased region" description="Basic and acidic residues" evidence="14">
    <location>
        <begin position="361"/>
        <end position="373"/>
    </location>
</feature>
<evidence type="ECO:0000256" key="8">
    <source>
        <dbReference type="ARBA" id="ARBA00022801"/>
    </source>
</evidence>
<feature type="region of interest" description="Disordered" evidence="14">
    <location>
        <begin position="486"/>
        <end position="599"/>
    </location>
</feature>
<dbReference type="Gene3D" id="1.10.150.20">
    <property type="entry name" value="5' to 3' exonuclease, C-terminal subdomain"/>
    <property type="match status" value="1"/>
</dbReference>
<evidence type="ECO:0000256" key="11">
    <source>
        <dbReference type="ARBA" id="ARBA00023204"/>
    </source>
</evidence>
<evidence type="ECO:0000256" key="14">
    <source>
        <dbReference type="SAM" id="MobiDB-lite"/>
    </source>
</evidence>
<feature type="region of interest" description="Disordered" evidence="14">
    <location>
        <begin position="242"/>
        <end position="267"/>
    </location>
</feature>
<keyword evidence="13" id="KW-0238">DNA-binding</keyword>
<keyword evidence="6 13" id="KW-0227">DNA damage</keyword>
<comment type="subcellular location">
    <subcellularLocation>
        <location evidence="1 13">Nucleus</location>
    </subcellularLocation>
</comment>
<dbReference type="SMART" id="SM00279">
    <property type="entry name" value="HhH2"/>
    <property type="match status" value="1"/>
</dbReference>
<evidence type="ECO:0000313" key="15">
    <source>
        <dbReference type="EMBL" id="KAJ7389055.1"/>
    </source>
</evidence>
<evidence type="ECO:0000256" key="10">
    <source>
        <dbReference type="ARBA" id="ARBA00022881"/>
    </source>
</evidence>
<dbReference type="InterPro" id="IPR036279">
    <property type="entry name" value="5-3_exonuclease_C_sf"/>
</dbReference>
<evidence type="ECO:0000256" key="4">
    <source>
        <dbReference type="ARBA" id="ARBA00022722"/>
    </source>
</evidence>
<evidence type="ECO:0000256" key="9">
    <source>
        <dbReference type="ARBA" id="ARBA00022842"/>
    </source>
</evidence>
<feature type="compositionally biased region" description="Polar residues" evidence="14">
    <location>
        <begin position="527"/>
        <end position="548"/>
    </location>
</feature>
<feature type="region of interest" description="Disordered" evidence="14">
    <location>
        <begin position="151"/>
        <end position="180"/>
    </location>
</feature>
<evidence type="ECO:0000256" key="3">
    <source>
        <dbReference type="ARBA" id="ARBA00020324"/>
    </source>
</evidence>
<keyword evidence="5 13" id="KW-0479">Metal-binding</keyword>
<keyword evidence="10 13" id="KW-0267">Excision nuclease</keyword>
<dbReference type="EC" id="3.1.-.-" evidence="13"/>
<dbReference type="OrthoDB" id="6020421at2759"/>
<dbReference type="SUPFAM" id="SSF47807">
    <property type="entry name" value="5' to 3' exonuclease, C-terminal subdomain"/>
    <property type="match status" value="1"/>
</dbReference>
<feature type="compositionally biased region" description="Acidic residues" evidence="14">
    <location>
        <begin position="348"/>
        <end position="360"/>
    </location>
</feature>
<evidence type="ECO:0000256" key="1">
    <source>
        <dbReference type="ARBA" id="ARBA00004123"/>
    </source>
</evidence>
<evidence type="ECO:0000256" key="2">
    <source>
        <dbReference type="ARBA" id="ARBA00010563"/>
    </source>
</evidence>
<name>A0A9X0D6X7_9CNID</name>
<keyword evidence="8 13" id="KW-0378">Hydrolase</keyword>
<organism evidence="15 16">
    <name type="scientific">Desmophyllum pertusum</name>
    <dbReference type="NCBI Taxonomy" id="174260"/>
    <lineage>
        <taxon>Eukaryota</taxon>
        <taxon>Metazoa</taxon>
        <taxon>Cnidaria</taxon>
        <taxon>Anthozoa</taxon>
        <taxon>Hexacorallia</taxon>
        <taxon>Scleractinia</taxon>
        <taxon>Caryophylliina</taxon>
        <taxon>Caryophylliidae</taxon>
        <taxon>Desmophyllum</taxon>
    </lineage>
</organism>
<keyword evidence="7 13" id="KW-0228">DNA excision</keyword>
<accession>A0A9X0D6X7</accession>
<protein>
    <recommendedName>
        <fullName evidence="3 13">Exonuclease 1</fullName>
        <ecNumber evidence="13">3.1.-.-</ecNumber>
    </recommendedName>
</protein>
<keyword evidence="4 13" id="KW-0540">Nuclease</keyword>
<dbReference type="InterPro" id="IPR006084">
    <property type="entry name" value="XPG/Rad2"/>
</dbReference>
<dbReference type="FunFam" id="1.10.150.20:FF:000011">
    <property type="entry name" value="exonuclease 1"/>
    <property type="match status" value="1"/>
</dbReference>
<feature type="compositionally biased region" description="Basic residues" evidence="14">
    <location>
        <begin position="590"/>
        <end position="599"/>
    </location>
</feature>
<feature type="compositionally biased region" description="Polar residues" evidence="14">
    <location>
        <begin position="497"/>
        <end position="518"/>
    </location>
</feature>
<feature type="compositionally biased region" description="Polar residues" evidence="14">
    <location>
        <begin position="162"/>
        <end position="174"/>
    </location>
</feature>
<reference evidence="15" key="1">
    <citation type="submission" date="2023-01" db="EMBL/GenBank/DDBJ databases">
        <title>Genome assembly of the deep-sea coral Lophelia pertusa.</title>
        <authorList>
            <person name="Herrera S."/>
            <person name="Cordes E."/>
        </authorList>
    </citation>
    <scope>NUCLEOTIDE SEQUENCE</scope>
    <source>
        <strain evidence="15">USNM1676648</strain>
        <tissue evidence="15">Polyp</tissue>
    </source>
</reference>
<dbReference type="InterPro" id="IPR037315">
    <property type="entry name" value="EXO1_H3TH"/>
</dbReference>
<evidence type="ECO:0000256" key="7">
    <source>
        <dbReference type="ARBA" id="ARBA00022769"/>
    </source>
</evidence>
<feature type="compositionally biased region" description="Low complexity" evidence="14">
    <location>
        <begin position="565"/>
        <end position="575"/>
    </location>
</feature>
<comment type="cofactor">
    <cofactor evidence="13">
        <name>Mg(2+)</name>
        <dbReference type="ChEBI" id="CHEBI:18420"/>
    </cofactor>
    <text evidence="13">Binds 2 magnesium ions per subunit. They probably participate in the reaction catalyzed by the enzyme. May bind an additional third magnesium ion after substrate binding.</text>
</comment>
<evidence type="ECO:0000256" key="12">
    <source>
        <dbReference type="ARBA" id="ARBA00023242"/>
    </source>
</evidence>
<dbReference type="EMBL" id="MU825442">
    <property type="protein sequence ID" value="KAJ7389055.1"/>
    <property type="molecule type" value="Genomic_DNA"/>
</dbReference>
<evidence type="ECO:0000256" key="5">
    <source>
        <dbReference type="ARBA" id="ARBA00022723"/>
    </source>
</evidence>
<feature type="region of interest" description="Disordered" evidence="14">
    <location>
        <begin position="198"/>
        <end position="224"/>
    </location>
</feature>
<dbReference type="CDD" id="cd09908">
    <property type="entry name" value="H3TH_EXO1"/>
    <property type="match status" value="1"/>
</dbReference>
<comment type="similarity">
    <text evidence="2 13">Belongs to the XPG/RAD2 endonuclease family. EXO1 subfamily.</text>
</comment>
<keyword evidence="13" id="KW-0269">Exonuclease</keyword>
<evidence type="ECO:0000256" key="13">
    <source>
        <dbReference type="RuleBase" id="RU910737"/>
    </source>
</evidence>
<feature type="region of interest" description="Disordered" evidence="14">
    <location>
        <begin position="345"/>
        <end position="415"/>
    </location>
</feature>
<keyword evidence="16" id="KW-1185">Reference proteome</keyword>
<dbReference type="GO" id="GO:0003677">
    <property type="term" value="F:DNA binding"/>
    <property type="evidence" value="ECO:0007669"/>
    <property type="project" value="UniProtKB-UniRule"/>
</dbReference>
<gene>
    <name evidence="15" type="primary">EXO1_4</name>
    <name evidence="15" type="ORF">OS493_033914</name>
</gene>
<feature type="region of interest" description="Disordered" evidence="14">
    <location>
        <begin position="293"/>
        <end position="332"/>
    </location>
</feature>